<accession>A0ABV0KLY4</accession>
<organism evidence="1 2">
    <name type="scientific">Stenomitos frigidus AS-A4</name>
    <dbReference type="NCBI Taxonomy" id="2933935"/>
    <lineage>
        <taxon>Bacteria</taxon>
        <taxon>Bacillati</taxon>
        <taxon>Cyanobacteriota</taxon>
        <taxon>Cyanophyceae</taxon>
        <taxon>Leptolyngbyales</taxon>
        <taxon>Leptolyngbyaceae</taxon>
        <taxon>Stenomitos</taxon>
    </lineage>
</organism>
<evidence type="ECO:0000313" key="2">
    <source>
        <dbReference type="Proteomes" id="UP001476950"/>
    </source>
</evidence>
<dbReference type="RefSeq" id="WP_190446371.1">
    <property type="nucleotide sequence ID" value="NZ_JAMPLM010000016.1"/>
</dbReference>
<dbReference type="EMBL" id="JAMPLM010000016">
    <property type="protein sequence ID" value="MEP1060248.1"/>
    <property type="molecule type" value="Genomic_DNA"/>
</dbReference>
<dbReference type="Proteomes" id="UP001476950">
    <property type="component" value="Unassembled WGS sequence"/>
</dbReference>
<gene>
    <name evidence="1" type="ORF">NDI38_17570</name>
</gene>
<evidence type="ECO:0000313" key="1">
    <source>
        <dbReference type="EMBL" id="MEP1060248.1"/>
    </source>
</evidence>
<name>A0ABV0KLY4_9CYAN</name>
<sequence length="54" mass="6156">MSVAIHKGTCHSFYPAGQQQPEVYKSIRTQTVMVTHLLTQQSFTQRSKGDRYSP</sequence>
<keyword evidence="2" id="KW-1185">Reference proteome</keyword>
<proteinExistence type="predicted"/>
<reference evidence="1 2" key="1">
    <citation type="submission" date="2022-04" db="EMBL/GenBank/DDBJ databases">
        <title>Positive selection, recombination, and allopatry shape intraspecific diversity of widespread and dominant cyanobacteria.</title>
        <authorList>
            <person name="Wei J."/>
            <person name="Shu W."/>
            <person name="Hu C."/>
        </authorList>
    </citation>
    <scope>NUCLEOTIDE SEQUENCE [LARGE SCALE GENOMIC DNA]</scope>
    <source>
        <strain evidence="1 2">AS-A4</strain>
    </source>
</reference>
<protein>
    <submittedName>
        <fullName evidence="1">Uncharacterized protein</fullName>
    </submittedName>
</protein>
<comment type="caution">
    <text evidence="1">The sequence shown here is derived from an EMBL/GenBank/DDBJ whole genome shotgun (WGS) entry which is preliminary data.</text>
</comment>